<keyword evidence="2" id="KW-0378">Hydrolase</keyword>
<dbReference type="EMBL" id="JAWQEG010004741">
    <property type="protein sequence ID" value="KAK3860407.1"/>
    <property type="molecule type" value="Genomic_DNA"/>
</dbReference>
<dbReference type="PANTHER" id="PTHR48153:SF3">
    <property type="entry name" value="INACTIVE UFM1-SPECIFIC PROTEASE 1"/>
    <property type="match status" value="1"/>
</dbReference>
<protein>
    <recommendedName>
        <fullName evidence="5">UFSP1/2/DUB catalytic domain-containing protein</fullName>
    </recommendedName>
</protein>
<evidence type="ECO:0000256" key="2">
    <source>
        <dbReference type="ARBA" id="ARBA00022801"/>
    </source>
</evidence>
<proteinExistence type="inferred from homology"/>
<dbReference type="GO" id="GO:0071567">
    <property type="term" value="F:deUFMylase activity"/>
    <property type="evidence" value="ECO:0007669"/>
    <property type="project" value="TreeGrafter"/>
</dbReference>
<feature type="compositionally biased region" description="Pro residues" evidence="4">
    <location>
        <begin position="164"/>
        <end position="173"/>
    </location>
</feature>
<feature type="compositionally biased region" description="Low complexity" evidence="4">
    <location>
        <begin position="152"/>
        <end position="163"/>
    </location>
</feature>
<comment type="similarity">
    <text evidence="1">Belongs to the peptidase C78 family.</text>
</comment>
<dbReference type="Proteomes" id="UP001286313">
    <property type="component" value="Unassembled WGS sequence"/>
</dbReference>
<feature type="coiled-coil region" evidence="3">
    <location>
        <begin position="48"/>
        <end position="77"/>
    </location>
</feature>
<evidence type="ECO:0000259" key="5">
    <source>
        <dbReference type="Pfam" id="PF07910"/>
    </source>
</evidence>
<dbReference type="InterPro" id="IPR012462">
    <property type="entry name" value="UFSP1/2_DUB_cat"/>
</dbReference>
<feature type="region of interest" description="Disordered" evidence="4">
    <location>
        <begin position="152"/>
        <end position="173"/>
    </location>
</feature>
<evidence type="ECO:0000256" key="3">
    <source>
        <dbReference type="SAM" id="Coils"/>
    </source>
</evidence>
<accession>A0AAE1JYI3</accession>
<feature type="domain" description="UFSP1/2/DUB catalytic" evidence="5">
    <location>
        <begin position="105"/>
        <end position="313"/>
    </location>
</feature>
<comment type="caution">
    <text evidence="6">The sequence shown here is derived from an EMBL/GenBank/DDBJ whole genome shotgun (WGS) entry which is preliminary data.</text>
</comment>
<evidence type="ECO:0000256" key="1">
    <source>
        <dbReference type="ARBA" id="ARBA00008552"/>
    </source>
</evidence>
<gene>
    <name evidence="6" type="ORF">Pcinc_033540</name>
</gene>
<name>A0AAE1JYI3_PETCI</name>
<dbReference type="AlphaFoldDB" id="A0AAE1JYI3"/>
<evidence type="ECO:0000256" key="4">
    <source>
        <dbReference type="SAM" id="MobiDB-lite"/>
    </source>
</evidence>
<dbReference type="Pfam" id="PF07910">
    <property type="entry name" value="Peptidase_C78"/>
    <property type="match status" value="1"/>
</dbReference>
<keyword evidence="3" id="KW-0175">Coiled coil</keyword>
<keyword evidence="7" id="KW-1185">Reference proteome</keyword>
<dbReference type="PANTHER" id="PTHR48153">
    <property type="entry name" value="UFM1-SPECIFIC PROTEASE 2"/>
    <property type="match status" value="1"/>
</dbReference>
<evidence type="ECO:0000313" key="6">
    <source>
        <dbReference type="EMBL" id="KAK3860407.1"/>
    </source>
</evidence>
<dbReference type="Gene3D" id="3.90.70.130">
    <property type="match status" value="1"/>
</dbReference>
<organism evidence="6 7">
    <name type="scientific">Petrolisthes cinctipes</name>
    <name type="common">Flat porcelain crab</name>
    <dbReference type="NCBI Taxonomy" id="88211"/>
    <lineage>
        <taxon>Eukaryota</taxon>
        <taxon>Metazoa</taxon>
        <taxon>Ecdysozoa</taxon>
        <taxon>Arthropoda</taxon>
        <taxon>Crustacea</taxon>
        <taxon>Multicrustacea</taxon>
        <taxon>Malacostraca</taxon>
        <taxon>Eumalacostraca</taxon>
        <taxon>Eucarida</taxon>
        <taxon>Decapoda</taxon>
        <taxon>Pleocyemata</taxon>
        <taxon>Anomura</taxon>
        <taxon>Galatheoidea</taxon>
        <taxon>Porcellanidae</taxon>
        <taxon>Petrolisthes</taxon>
    </lineage>
</organism>
<evidence type="ECO:0000313" key="7">
    <source>
        <dbReference type="Proteomes" id="UP001286313"/>
    </source>
</evidence>
<reference evidence="6" key="1">
    <citation type="submission" date="2023-10" db="EMBL/GenBank/DDBJ databases">
        <title>Genome assemblies of two species of porcelain crab, Petrolisthes cinctipes and Petrolisthes manimaculis (Anomura: Porcellanidae).</title>
        <authorList>
            <person name="Angst P."/>
        </authorList>
    </citation>
    <scope>NUCLEOTIDE SEQUENCE</scope>
    <source>
        <strain evidence="6">PB745_01</strain>
        <tissue evidence="6">Gill</tissue>
    </source>
</reference>
<sequence length="336" mass="37877">MLLIRDDLCKLLTLVVLLVLRSKKKKRAKHKAKKKLLRASKHKAKKKVLRASKRMRREELARDNEEERKDLKRKVRMVGGQDYTMELLSNVHEWLQLPEGVTEALTVSGDYLYFHYGCDGFDDRGWGCGYRTLMSLCSWVRGQLAIAAPTTITDAPTDTDTPTAAPPIPLSRPPVPSNRRIQEILVEIGDKEDDFVGSKDWIGCVEVSYVLDSLYSTQCKIIHVQRGSDLCEHVDTLRQHFEECGSPIMMGGDTDNASKAIVGMCEGPDDNYLLVVDPHYWGIAKESSELQSRQWVKWQPLSEFTQGSFYNLCLPQLAAHQLTTTTTTTTTTAASS</sequence>